<name>A0A6M3XSF8_9ZZZZ</name>
<proteinExistence type="predicted"/>
<gene>
    <name evidence="1" type="ORF">TM448B01652_0006</name>
</gene>
<organism evidence="1">
    <name type="scientific">viral metagenome</name>
    <dbReference type="NCBI Taxonomy" id="1070528"/>
    <lineage>
        <taxon>unclassified sequences</taxon>
        <taxon>metagenomes</taxon>
        <taxon>organismal metagenomes</taxon>
    </lineage>
</organism>
<dbReference type="EMBL" id="MT144803">
    <property type="protein sequence ID" value="QJH99693.1"/>
    <property type="molecule type" value="Genomic_DNA"/>
</dbReference>
<accession>A0A6M3XSF8</accession>
<sequence>MVGFKIRKEFMQFEMIERVKKKKIIEIEFPYYYKHDVGGDYDNSEIYGKIDCGLHTSIQETKCFRDSEHTFEIGKEPYSNLPLEHLHCYFVPRYKSSEKKYLEAKERALEFLKGV</sequence>
<protein>
    <submittedName>
        <fullName evidence="1">Uncharacterized protein</fullName>
    </submittedName>
</protein>
<evidence type="ECO:0000313" key="1">
    <source>
        <dbReference type="EMBL" id="QJH99693.1"/>
    </source>
</evidence>
<dbReference type="AlphaFoldDB" id="A0A6M3XSF8"/>
<reference evidence="1" key="1">
    <citation type="submission" date="2020-03" db="EMBL/GenBank/DDBJ databases">
        <title>The deep terrestrial virosphere.</title>
        <authorList>
            <person name="Holmfeldt K."/>
            <person name="Nilsson E."/>
            <person name="Simone D."/>
            <person name="Lopez-Fernandez M."/>
            <person name="Wu X."/>
            <person name="de Brujin I."/>
            <person name="Lundin D."/>
            <person name="Andersson A."/>
            <person name="Bertilsson S."/>
            <person name="Dopson M."/>
        </authorList>
    </citation>
    <scope>NUCLEOTIDE SEQUENCE</scope>
    <source>
        <strain evidence="1">TM448B01652</strain>
    </source>
</reference>